<dbReference type="InParanoid" id="A0A251SHT9"/>
<evidence type="ECO:0000313" key="4">
    <source>
        <dbReference type="Proteomes" id="UP000215914"/>
    </source>
</evidence>
<reference evidence="3" key="2">
    <citation type="submission" date="2017-02" db="EMBL/GenBank/DDBJ databases">
        <title>Sunflower complete genome.</title>
        <authorList>
            <person name="Langlade N."/>
            <person name="Munos S."/>
        </authorList>
    </citation>
    <scope>NUCLEOTIDE SEQUENCE [LARGE SCALE GENOMIC DNA]</scope>
    <source>
        <tissue evidence="3">Leaves</tissue>
    </source>
</reference>
<dbReference type="AlphaFoldDB" id="A0A251SHT9"/>
<keyword evidence="4" id="KW-1185">Reference proteome</keyword>
<accession>A0A251SHT9</accession>
<reference evidence="2" key="3">
    <citation type="submission" date="2020-06" db="EMBL/GenBank/DDBJ databases">
        <title>Helianthus annuus Genome sequencing and assembly Release 2.</title>
        <authorList>
            <person name="Gouzy J."/>
            <person name="Langlade N."/>
            <person name="Munos S."/>
        </authorList>
    </citation>
    <scope>NUCLEOTIDE SEQUENCE</scope>
    <source>
        <tissue evidence="2">Leaves</tissue>
    </source>
</reference>
<organism evidence="3 4">
    <name type="scientific">Helianthus annuus</name>
    <name type="common">Common sunflower</name>
    <dbReference type="NCBI Taxonomy" id="4232"/>
    <lineage>
        <taxon>Eukaryota</taxon>
        <taxon>Viridiplantae</taxon>
        <taxon>Streptophyta</taxon>
        <taxon>Embryophyta</taxon>
        <taxon>Tracheophyta</taxon>
        <taxon>Spermatophyta</taxon>
        <taxon>Magnoliopsida</taxon>
        <taxon>eudicotyledons</taxon>
        <taxon>Gunneridae</taxon>
        <taxon>Pentapetalae</taxon>
        <taxon>asterids</taxon>
        <taxon>campanulids</taxon>
        <taxon>Asterales</taxon>
        <taxon>Asteraceae</taxon>
        <taxon>Asteroideae</taxon>
        <taxon>Heliantheae alliance</taxon>
        <taxon>Heliantheae</taxon>
        <taxon>Helianthus</taxon>
    </lineage>
</organism>
<dbReference type="EMBL" id="CM007903">
    <property type="protein sequence ID" value="OTF98397.1"/>
    <property type="molecule type" value="Genomic_DNA"/>
</dbReference>
<reference evidence="2 4" key="1">
    <citation type="journal article" date="2017" name="Nature">
        <title>The sunflower genome provides insights into oil metabolism, flowering and Asterid evolution.</title>
        <authorList>
            <person name="Badouin H."/>
            <person name="Gouzy J."/>
            <person name="Grassa C.J."/>
            <person name="Murat F."/>
            <person name="Staton S.E."/>
            <person name="Cottret L."/>
            <person name="Lelandais-Briere C."/>
            <person name="Owens G.L."/>
            <person name="Carrere S."/>
            <person name="Mayjonade B."/>
            <person name="Legrand L."/>
            <person name="Gill N."/>
            <person name="Kane N.C."/>
            <person name="Bowers J.E."/>
            <person name="Hubner S."/>
            <person name="Bellec A."/>
            <person name="Berard A."/>
            <person name="Berges H."/>
            <person name="Blanchet N."/>
            <person name="Boniface M.C."/>
            <person name="Brunel D."/>
            <person name="Catrice O."/>
            <person name="Chaidir N."/>
            <person name="Claudel C."/>
            <person name="Donnadieu C."/>
            <person name="Faraut T."/>
            <person name="Fievet G."/>
            <person name="Helmstetter N."/>
            <person name="King M."/>
            <person name="Knapp S.J."/>
            <person name="Lai Z."/>
            <person name="Le Paslier M.C."/>
            <person name="Lippi Y."/>
            <person name="Lorenzon L."/>
            <person name="Mandel J.R."/>
            <person name="Marage G."/>
            <person name="Marchand G."/>
            <person name="Marquand E."/>
            <person name="Bret-Mestries E."/>
            <person name="Morien E."/>
            <person name="Nambeesan S."/>
            <person name="Nguyen T."/>
            <person name="Pegot-Espagnet P."/>
            <person name="Pouilly N."/>
            <person name="Raftis F."/>
            <person name="Sallet E."/>
            <person name="Schiex T."/>
            <person name="Thomas J."/>
            <person name="Vandecasteele C."/>
            <person name="Vares D."/>
            <person name="Vear F."/>
            <person name="Vautrin S."/>
            <person name="Crespi M."/>
            <person name="Mangin B."/>
            <person name="Burke J.M."/>
            <person name="Salse J."/>
            <person name="Munos S."/>
            <person name="Vincourt P."/>
            <person name="Rieseberg L.H."/>
            <person name="Langlade N.B."/>
        </authorList>
    </citation>
    <scope>NUCLEOTIDE SEQUENCE [LARGE SCALE GENOMIC DNA]</scope>
    <source>
        <strain evidence="4">cv. SF193</strain>
        <tissue evidence="2">Leaves</tissue>
    </source>
</reference>
<feature type="compositionally biased region" description="Polar residues" evidence="1">
    <location>
        <begin position="8"/>
        <end position="22"/>
    </location>
</feature>
<dbReference type="Gramene" id="mRNA:HanXRQr2_Chr03g0111131">
    <property type="protein sequence ID" value="CDS:HanXRQr2_Chr03g0111131.1"/>
    <property type="gene ID" value="HanXRQr2_Chr03g0111131"/>
</dbReference>
<evidence type="ECO:0000313" key="2">
    <source>
        <dbReference type="EMBL" id="KAF5814446.1"/>
    </source>
</evidence>
<name>A0A251SHT9_HELAN</name>
<evidence type="ECO:0000313" key="3">
    <source>
        <dbReference type="EMBL" id="OTF98397.1"/>
    </source>
</evidence>
<feature type="region of interest" description="Disordered" evidence="1">
    <location>
        <begin position="1"/>
        <end position="22"/>
    </location>
</feature>
<proteinExistence type="predicted"/>
<gene>
    <name evidence="3" type="ORF">HannXRQ_Chr14g0445151</name>
    <name evidence="2" type="ORF">HanXRQr2_Chr03g0111131</name>
</gene>
<dbReference type="Proteomes" id="UP000215914">
    <property type="component" value="Chromosome 14"/>
</dbReference>
<protein>
    <submittedName>
        <fullName evidence="3">Uncharacterized protein</fullName>
    </submittedName>
</protein>
<sequence>MERWTVKHPSNPTKNQFTLSQSHFSRSLSRTLASSIALQLNDEEPEMKNK</sequence>
<evidence type="ECO:0000256" key="1">
    <source>
        <dbReference type="SAM" id="MobiDB-lite"/>
    </source>
</evidence>
<dbReference type="EMBL" id="MNCJ02000318">
    <property type="protein sequence ID" value="KAF5814446.1"/>
    <property type="molecule type" value="Genomic_DNA"/>
</dbReference>